<feature type="compositionally biased region" description="Polar residues" evidence="1">
    <location>
        <begin position="269"/>
        <end position="282"/>
    </location>
</feature>
<evidence type="ECO:0000313" key="3">
    <source>
        <dbReference type="Proteomes" id="UP000053095"/>
    </source>
</evidence>
<dbReference type="Proteomes" id="UP000053095">
    <property type="component" value="Unassembled WGS sequence"/>
</dbReference>
<reference evidence="3" key="1">
    <citation type="journal article" date="2015" name="Genome Announc.">
        <title>Draft genome sequence of Talaromyces cellulolyticus strain Y-94, a source of lignocellulosic biomass-degrading enzymes.</title>
        <authorList>
            <person name="Fujii T."/>
            <person name="Koike H."/>
            <person name="Sawayama S."/>
            <person name="Yano S."/>
            <person name="Inoue H."/>
        </authorList>
    </citation>
    <scope>NUCLEOTIDE SEQUENCE [LARGE SCALE GENOMIC DNA]</scope>
    <source>
        <strain evidence="3">Y-94</strain>
    </source>
</reference>
<proteinExistence type="predicted"/>
<protein>
    <submittedName>
        <fullName evidence="2">Uncharacterized protein</fullName>
    </submittedName>
</protein>
<comment type="caution">
    <text evidence="2">The sequence shown here is derived from an EMBL/GenBank/DDBJ whole genome shotgun (WGS) entry which is preliminary data.</text>
</comment>
<keyword evidence="3" id="KW-1185">Reference proteome</keyword>
<feature type="region of interest" description="Disordered" evidence="1">
    <location>
        <begin position="266"/>
        <end position="312"/>
    </location>
</feature>
<evidence type="ECO:0000256" key="1">
    <source>
        <dbReference type="SAM" id="MobiDB-lite"/>
    </source>
</evidence>
<sequence length="435" mass="46016">METEMIRRNVSDPGHEIFDPSLTGPIVRATGADELFSFALAERDHLATPQISGVLGRDAGALGFVEVVDDGFSRIQDVLPVLARELRFKANHRPEWSTMFEFGGIPGVPVGDGDERAIEVDLVRNNNQNTTVKAGQTSTISAPDGSSRAIIALHDGHEGEQVEITKNAYGGNDFFDESNIVGAGGNITAMQVGDQSTLKGDPDFMQDMDSAWHKASQSVRAQLKDFVSTDSQGKVKRIGPIKDSPELEKLVRTFANGKAYIGVGAWNGNPDNPNDNAQSTAGHGNKDILITYSDGDASPDLAQPKQESHAAEVHGVHPAAFTKTAAPATDPLKNVKLAAGSRSHVPLPTTFKGRVQRGTQLPATWVEFQISASNDGAAHGDISLEQGCDGAATIASTDGSNRLNGFTDDVLKHAPAATCTKKSDGTKAIATTVGN</sequence>
<evidence type="ECO:0000313" key="2">
    <source>
        <dbReference type="EMBL" id="GAM38933.1"/>
    </source>
</evidence>
<gene>
    <name evidence="2" type="ORF">TCE0_034r10070</name>
</gene>
<accession>A0A6V8HCJ4</accession>
<organism evidence="2 3">
    <name type="scientific">Talaromyces pinophilus</name>
    <name type="common">Penicillium pinophilum</name>
    <dbReference type="NCBI Taxonomy" id="128442"/>
    <lineage>
        <taxon>Eukaryota</taxon>
        <taxon>Fungi</taxon>
        <taxon>Dikarya</taxon>
        <taxon>Ascomycota</taxon>
        <taxon>Pezizomycotina</taxon>
        <taxon>Eurotiomycetes</taxon>
        <taxon>Eurotiomycetidae</taxon>
        <taxon>Eurotiales</taxon>
        <taxon>Trichocomaceae</taxon>
        <taxon>Talaromyces</taxon>
        <taxon>Talaromyces sect. Talaromyces</taxon>
    </lineage>
</organism>
<name>A0A6V8HCJ4_TALPI</name>
<dbReference type="AlphaFoldDB" id="A0A6V8HCJ4"/>
<dbReference type="EMBL" id="DF933830">
    <property type="protein sequence ID" value="GAM38933.1"/>
    <property type="molecule type" value="Genomic_DNA"/>
</dbReference>